<proteinExistence type="predicted"/>
<sequence>MHVFHEMQEFIFKRYKELSKQSLLYKLEDKGVTYKIQKQTTQWRN</sequence>
<evidence type="ECO:0000313" key="1">
    <source>
        <dbReference type="EMBL" id="KAK6787869.1"/>
    </source>
</evidence>
<gene>
    <name evidence="1" type="ORF">RDI58_016394</name>
</gene>
<protein>
    <submittedName>
        <fullName evidence="1">Uncharacterized protein</fullName>
    </submittedName>
</protein>
<organism evidence="1 2">
    <name type="scientific">Solanum bulbocastanum</name>
    <name type="common">Wild potato</name>
    <dbReference type="NCBI Taxonomy" id="147425"/>
    <lineage>
        <taxon>Eukaryota</taxon>
        <taxon>Viridiplantae</taxon>
        <taxon>Streptophyta</taxon>
        <taxon>Embryophyta</taxon>
        <taxon>Tracheophyta</taxon>
        <taxon>Spermatophyta</taxon>
        <taxon>Magnoliopsida</taxon>
        <taxon>eudicotyledons</taxon>
        <taxon>Gunneridae</taxon>
        <taxon>Pentapetalae</taxon>
        <taxon>asterids</taxon>
        <taxon>lamiids</taxon>
        <taxon>Solanales</taxon>
        <taxon>Solanaceae</taxon>
        <taxon>Solanoideae</taxon>
        <taxon>Solaneae</taxon>
        <taxon>Solanum</taxon>
    </lineage>
</organism>
<evidence type="ECO:0000313" key="2">
    <source>
        <dbReference type="Proteomes" id="UP001371456"/>
    </source>
</evidence>
<comment type="caution">
    <text evidence="1">The sequence shown here is derived from an EMBL/GenBank/DDBJ whole genome shotgun (WGS) entry which is preliminary data.</text>
</comment>
<accession>A0AAN8YCF5</accession>
<reference evidence="1 2" key="1">
    <citation type="submission" date="2024-02" db="EMBL/GenBank/DDBJ databases">
        <title>de novo genome assembly of Solanum bulbocastanum strain 11H21.</title>
        <authorList>
            <person name="Hosaka A.J."/>
        </authorList>
    </citation>
    <scope>NUCLEOTIDE SEQUENCE [LARGE SCALE GENOMIC DNA]</scope>
    <source>
        <tissue evidence="1">Young leaves</tissue>
    </source>
</reference>
<dbReference type="AlphaFoldDB" id="A0AAN8YCF5"/>
<dbReference type="Proteomes" id="UP001371456">
    <property type="component" value="Unassembled WGS sequence"/>
</dbReference>
<keyword evidence="2" id="KW-1185">Reference proteome</keyword>
<dbReference type="EMBL" id="JBANQN010000006">
    <property type="protein sequence ID" value="KAK6787869.1"/>
    <property type="molecule type" value="Genomic_DNA"/>
</dbReference>
<name>A0AAN8YCF5_SOLBU</name>